<organism evidence="3 4">
    <name type="scientific">Treponema rectale</name>
    <dbReference type="NCBI Taxonomy" id="744512"/>
    <lineage>
        <taxon>Bacteria</taxon>
        <taxon>Pseudomonadati</taxon>
        <taxon>Spirochaetota</taxon>
        <taxon>Spirochaetia</taxon>
        <taxon>Spirochaetales</taxon>
        <taxon>Treponemataceae</taxon>
        <taxon>Treponema</taxon>
    </lineage>
</organism>
<protein>
    <recommendedName>
        <fullName evidence="5">Outer membrane protein beta-barrel domain-containing protein</fullName>
    </recommendedName>
</protein>
<keyword evidence="4" id="KW-1185">Reference proteome</keyword>
<proteinExistence type="predicted"/>
<evidence type="ECO:0000256" key="2">
    <source>
        <dbReference type="SAM" id="SignalP"/>
    </source>
</evidence>
<dbReference type="Proteomes" id="UP000578697">
    <property type="component" value="Unassembled WGS sequence"/>
</dbReference>
<evidence type="ECO:0000313" key="3">
    <source>
        <dbReference type="EMBL" id="MBB5218767.1"/>
    </source>
</evidence>
<feature type="chain" id="PRO_5032690246" description="Outer membrane protein beta-barrel domain-containing protein" evidence="2">
    <location>
        <begin position="22"/>
        <end position="200"/>
    </location>
</feature>
<dbReference type="EMBL" id="JACHFR010000002">
    <property type="protein sequence ID" value="MBB5218767.1"/>
    <property type="molecule type" value="Genomic_DNA"/>
</dbReference>
<name>A0A840SAM2_9SPIR</name>
<evidence type="ECO:0000256" key="1">
    <source>
        <dbReference type="SAM" id="MobiDB-lite"/>
    </source>
</evidence>
<accession>A0A840SAM2</accession>
<evidence type="ECO:0008006" key="5">
    <source>
        <dbReference type="Google" id="ProtNLM"/>
    </source>
</evidence>
<keyword evidence="2" id="KW-0732">Signal</keyword>
<evidence type="ECO:0000313" key="4">
    <source>
        <dbReference type="Proteomes" id="UP000578697"/>
    </source>
</evidence>
<comment type="caution">
    <text evidence="3">The sequence shown here is derived from an EMBL/GenBank/DDBJ whole genome shotgun (WGS) entry which is preliminary data.</text>
</comment>
<feature type="signal peptide" evidence="2">
    <location>
        <begin position="1"/>
        <end position="21"/>
    </location>
</feature>
<sequence length="200" mass="22260">MNKKFFILAFLVSLAAVNSYAYDFGFRAEAGVDVSLMNFYTYEDVSFKIQSDNRVGFEAGVRLMENYRYVPHLYTNPFIQLDVKNWYLGGGLMLPSTLQDSSDILWFARTGVMVGNWNIGRGTAAIDIGFEISPTVYIADTDDGLGDVLGTFFGTLFNIPKLNIGFSYYFPMKDSRKKTVKAPEPVETPVAELEAGGSAE</sequence>
<gene>
    <name evidence="3" type="ORF">HNP77_001136</name>
</gene>
<reference evidence="3 4" key="1">
    <citation type="submission" date="2020-08" db="EMBL/GenBank/DDBJ databases">
        <title>Genomic Encyclopedia of Type Strains, Phase IV (KMG-IV): sequencing the most valuable type-strain genomes for metagenomic binning, comparative biology and taxonomic classification.</title>
        <authorList>
            <person name="Goeker M."/>
        </authorList>
    </citation>
    <scope>NUCLEOTIDE SEQUENCE [LARGE SCALE GENOMIC DNA]</scope>
    <source>
        <strain evidence="3 4">DSM 103679</strain>
    </source>
</reference>
<dbReference type="AlphaFoldDB" id="A0A840SAM2"/>
<feature type="region of interest" description="Disordered" evidence="1">
    <location>
        <begin position="181"/>
        <end position="200"/>
    </location>
</feature>
<dbReference type="RefSeq" id="WP_184652209.1">
    <property type="nucleotide sequence ID" value="NZ_JACHFR010000002.1"/>
</dbReference>